<evidence type="ECO:0000313" key="3">
    <source>
        <dbReference type="EMBL" id="KAJ1527000.1"/>
    </source>
</evidence>
<feature type="region of interest" description="Disordered" evidence="1">
    <location>
        <begin position="1"/>
        <end position="33"/>
    </location>
</feature>
<accession>A0AAV7XQP6</accession>
<name>A0AAV7XQP6_9NEOP</name>
<gene>
    <name evidence="3" type="ORF">ONE63_008545</name>
</gene>
<protein>
    <submittedName>
        <fullName evidence="3">Uncharacterized protein</fullName>
    </submittedName>
</protein>
<evidence type="ECO:0000256" key="1">
    <source>
        <dbReference type="SAM" id="MobiDB-lite"/>
    </source>
</evidence>
<feature type="transmembrane region" description="Helical" evidence="2">
    <location>
        <begin position="72"/>
        <end position="95"/>
    </location>
</feature>
<dbReference type="Proteomes" id="UP001075354">
    <property type="component" value="Chromosome 6"/>
</dbReference>
<organism evidence="3 4">
    <name type="scientific">Megalurothrips usitatus</name>
    <name type="common">bean blossom thrips</name>
    <dbReference type="NCBI Taxonomy" id="439358"/>
    <lineage>
        <taxon>Eukaryota</taxon>
        <taxon>Metazoa</taxon>
        <taxon>Ecdysozoa</taxon>
        <taxon>Arthropoda</taxon>
        <taxon>Hexapoda</taxon>
        <taxon>Insecta</taxon>
        <taxon>Pterygota</taxon>
        <taxon>Neoptera</taxon>
        <taxon>Paraneoptera</taxon>
        <taxon>Thysanoptera</taxon>
        <taxon>Terebrantia</taxon>
        <taxon>Thripoidea</taxon>
        <taxon>Thripidae</taxon>
        <taxon>Megalurothrips</taxon>
    </lineage>
</organism>
<keyword evidence="4" id="KW-1185">Reference proteome</keyword>
<evidence type="ECO:0000256" key="2">
    <source>
        <dbReference type="SAM" id="Phobius"/>
    </source>
</evidence>
<keyword evidence="2" id="KW-0812">Transmembrane</keyword>
<comment type="caution">
    <text evidence="3">The sequence shown here is derived from an EMBL/GenBank/DDBJ whole genome shotgun (WGS) entry which is preliminary data.</text>
</comment>
<evidence type="ECO:0000313" key="4">
    <source>
        <dbReference type="Proteomes" id="UP001075354"/>
    </source>
</evidence>
<proteinExistence type="predicted"/>
<dbReference type="AlphaFoldDB" id="A0AAV7XQP6"/>
<keyword evidence="2" id="KW-0472">Membrane</keyword>
<keyword evidence="2" id="KW-1133">Transmembrane helix</keyword>
<reference evidence="3" key="1">
    <citation type="submission" date="2022-12" db="EMBL/GenBank/DDBJ databases">
        <title>Chromosome-level genome assembly of the bean flower thrips Megalurothrips usitatus.</title>
        <authorList>
            <person name="Ma L."/>
            <person name="Liu Q."/>
            <person name="Li H."/>
            <person name="Cai W."/>
        </authorList>
    </citation>
    <scope>NUCLEOTIDE SEQUENCE</scope>
    <source>
        <strain evidence="3">Cailab_2022a</strain>
    </source>
</reference>
<dbReference type="EMBL" id="JAPTSV010000006">
    <property type="protein sequence ID" value="KAJ1527000.1"/>
    <property type="molecule type" value="Genomic_DNA"/>
</dbReference>
<sequence>MPHRFRPRPWSPVARRGGLASSGRPSPANKPPGLLPLPAVVLSLLVEDVEARRKVLRGRKAITRTYYRGTAIPAWSISVIVGLCMLGIGGGAYALGSKLIQREGGESAV</sequence>